<keyword evidence="1" id="KW-0812">Transmembrane</keyword>
<gene>
    <name evidence="2" type="ORF">IXB50_21645</name>
</gene>
<keyword evidence="3" id="KW-1185">Reference proteome</keyword>
<comment type="caution">
    <text evidence="2">The sequence shown here is derived from an EMBL/GenBank/DDBJ whole genome shotgun (WGS) entry which is preliminary data.</text>
</comment>
<reference evidence="2" key="2">
    <citation type="journal article" date="2021" name="Mar. Drugs">
        <title>Genome Reduction and Secondary Metabolism of the Marine Sponge-Associated Cyanobacterium Leptothoe.</title>
        <authorList>
            <person name="Konstantinou D."/>
            <person name="Popin R.V."/>
            <person name="Fewer D.P."/>
            <person name="Sivonen K."/>
            <person name="Gkelis S."/>
        </authorList>
    </citation>
    <scope>NUCLEOTIDE SEQUENCE</scope>
    <source>
        <strain evidence="2">TAU-MAC 1115</strain>
    </source>
</reference>
<protein>
    <submittedName>
        <fullName evidence="2">Uncharacterized protein</fullName>
    </submittedName>
</protein>
<evidence type="ECO:0000313" key="2">
    <source>
        <dbReference type="EMBL" id="MBT9318021.1"/>
    </source>
</evidence>
<feature type="transmembrane region" description="Helical" evidence="1">
    <location>
        <begin position="25"/>
        <end position="54"/>
    </location>
</feature>
<keyword evidence="1" id="KW-1133">Transmembrane helix</keyword>
<name>A0A947DNH1_9CYAN</name>
<evidence type="ECO:0000256" key="1">
    <source>
        <dbReference type="SAM" id="Phobius"/>
    </source>
</evidence>
<organism evidence="2 3">
    <name type="scientific">Leptothoe spongobia TAU-MAC 1115</name>
    <dbReference type="NCBI Taxonomy" id="1967444"/>
    <lineage>
        <taxon>Bacteria</taxon>
        <taxon>Bacillati</taxon>
        <taxon>Cyanobacteriota</taxon>
        <taxon>Cyanophyceae</taxon>
        <taxon>Nodosilineales</taxon>
        <taxon>Cymatolegaceae</taxon>
        <taxon>Leptothoe</taxon>
        <taxon>Leptothoe spongobia</taxon>
    </lineage>
</organism>
<reference evidence="2" key="1">
    <citation type="submission" date="2020-11" db="EMBL/GenBank/DDBJ databases">
        <authorList>
            <person name="Konstantinou D."/>
            <person name="Gkelis S."/>
            <person name="Popin R."/>
            <person name="Fewer D."/>
            <person name="Sivonen K."/>
        </authorList>
    </citation>
    <scope>NUCLEOTIDE SEQUENCE</scope>
    <source>
        <strain evidence="2">TAU-MAC 1115</strain>
    </source>
</reference>
<sequence>MAANALAPPRLSTPFKDLFKHHPEAVAAISCAILVLLGWQSLNISWVGSGLFILTAA</sequence>
<keyword evidence="1" id="KW-0472">Membrane</keyword>
<dbReference type="EMBL" id="JADOES010000074">
    <property type="protein sequence ID" value="MBT9318021.1"/>
    <property type="molecule type" value="Genomic_DNA"/>
</dbReference>
<evidence type="ECO:0000313" key="3">
    <source>
        <dbReference type="Proteomes" id="UP000717364"/>
    </source>
</evidence>
<dbReference type="AlphaFoldDB" id="A0A947DNH1"/>
<accession>A0A947DNH1</accession>
<dbReference type="RefSeq" id="WP_215611084.1">
    <property type="nucleotide sequence ID" value="NZ_JADOES010000074.1"/>
</dbReference>
<dbReference type="Proteomes" id="UP000717364">
    <property type="component" value="Unassembled WGS sequence"/>
</dbReference>
<proteinExistence type="predicted"/>